<evidence type="ECO:0000313" key="1">
    <source>
        <dbReference type="EMBL" id="ASK26774.1"/>
    </source>
</evidence>
<reference evidence="1 2" key="1">
    <citation type="submission" date="2017-06" db="EMBL/GenBank/DDBJ databases">
        <title>Neisseria chenwenguii sp. nov., isolated from the intestinal contents of Tibetan Plateau Pika in Yushu, Qinghai Province, China.</title>
        <authorList>
            <person name="Zhang G."/>
        </authorList>
    </citation>
    <scope>NUCLEOTIDE SEQUENCE [LARGE SCALE GENOMIC DNA]</scope>
    <source>
        <strain evidence="1 2">10023</strain>
    </source>
</reference>
<dbReference type="GO" id="GO:0016779">
    <property type="term" value="F:nucleotidyltransferase activity"/>
    <property type="evidence" value="ECO:0007669"/>
    <property type="project" value="UniProtKB-KW"/>
</dbReference>
<name>A0A220RZZ0_9NEIS</name>
<gene>
    <name evidence="1" type="ORF">BG910_02590</name>
</gene>
<dbReference type="EMBL" id="CP022278">
    <property type="protein sequence ID" value="ASK26774.1"/>
    <property type="molecule type" value="Genomic_DNA"/>
</dbReference>
<proteinExistence type="predicted"/>
<keyword evidence="2" id="KW-1185">Reference proteome</keyword>
<keyword evidence="1" id="KW-0808">Transferase</keyword>
<accession>A0A220RZZ0</accession>
<dbReference type="RefSeq" id="WP_089035495.1">
    <property type="nucleotide sequence ID" value="NZ_CP022278.1"/>
</dbReference>
<protein>
    <submittedName>
        <fullName evidence="1">3-deoxy-manno-octulosonate cytidylyltransferase</fullName>
    </submittedName>
</protein>
<dbReference type="Proteomes" id="UP000198238">
    <property type="component" value="Chromosome"/>
</dbReference>
<evidence type="ECO:0000313" key="2">
    <source>
        <dbReference type="Proteomes" id="UP000198238"/>
    </source>
</evidence>
<dbReference type="KEGG" id="nei:BG910_02590"/>
<dbReference type="AlphaFoldDB" id="A0A220RZZ0"/>
<keyword evidence="1" id="KW-0548">Nucleotidyltransferase</keyword>
<organism evidence="1 2">
    <name type="scientific">Neisseria chenwenguii</name>
    <dbReference type="NCBI Taxonomy" id="1853278"/>
    <lineage>
        <taxon>Bacteria</taxon>
        <taxon>Pseudomonadati</taxon>
        <taxon>Pseudomonadota</taxon>
        <taxon>Betaproteobacteria</taxon>
        <taxon>Neisseriales</taxon>
        <taxon>Neisseriaceae</taxon>
        <taxon>Neisseria</taxon>
    </lineage>
</organism>
<sequence length="172" mass="19516">MTDFSRLNPTEVRFLNEVKQLVDNDDQEVDYSLLKVNAPDEAGGEFWFRFAEILSTLPPNRSLDLRFNGRLAEAVSLLSVMIEDTGGRVPELWAQKTIALNFLAHGHATRACGLMQLPERSADAQEEDYLAQVFAQNLCKTLREAVARFPDDKWFADFQADVAEHFDKPQPN</sequence>
<dbReference type="OrthoDB" id="8603805at2"/>